<evidence type="ECO:0000313" key="3">
    <source>
        <dbReference type="EMBL" id="PSU32172.1"/>
    </source>
</evidence>
<gene>
    <name evidence="3" type="ORF">C9I99_18355</name>
</gene>
<reference evidence="3 4" key="1">
    <citation type="submission" date="2018-03" db="EMBL/GenBank/DDBJ databases">
        <title>Whole genome sequencing of Histamine producing bacteria.</title>
        <authorList>
            <person name="Butler K."/>
        </authorList>
    </citation>
    <scope>NUCLEOTIDE SEQUENCE [LARGE SCALE GENOMIC DNA]</scope>
    <source>
        <strain evidence="3 4">JCM 13586</strain>
    </source>
</reference>
<feature type="compositionally biased region" description="Low complexity" evidence="1">
    <location>
        <begin position="25"/>
        <end position="50"/>
    </location>
</feature>
<sequence length="523" mass="59073">MKTRFFLASALLLAGCQITKTTNTVEEEQTNTTNNNPAAHVAPTATTKTPTPEPQVVIPKKIPTPQEQQDVWQRISMQLKADIPNDQRVIHYRDWYLRHPSHLNTVAQRAEPFLYMITEEIEKRDLPLELALLPIVESSFDQFAYSHGRAAGLWQITAPTGRSFGLEQNWWYDGRRDVVESTRAALDLLEYLNRKFDGNWLHALAAYNTGEGRVFRAIRNNKAAGKPTDFWSLDLPRETSDYVPKLLAVSDVIQNRDKYGISIPAIDNEPAVKLVKPKTQMDLAMAAKFANVSLDELQRLNPGYNRWATAPEGPSHLLLPISKVDKFNNAFDENGRRGMKVIRYEVKPGDTLSVLARKHKTTTKQIQRANNMSGTSIRVGRHILIPVAMQDGETVATRMANNTQQSHGSGYRTTYTVQSGDSLWTIARKQKVSIDEITKWNGISKNSPLRVGQKLTLWKSSETGGVIRTVYYKVRSGDNLSTIAQRYKVKVADVVKWNQISSQKYLKPGQQLKLYVDVTKVSV</sequence>
<evidence type="ECO:0000313" key="4">
    <source>
        <dbReference type="Proteomes" id="UP000241222"/>
    </source>
</evidence>
<name>A0A2T3IUU3_9GAMM</name>
<protein>
    <submittedName>
        <fullName evidence="3">Lytic transglycosylase</fullName>
    </submittedName>
</protein>
<feature type="region of interest" description="Disordered" evidence="1">
    <location>
        <begin position="25"/>
        <end position="54"/>
    </location>
</feature>
<dbReference type="SUPFAM" id="SSF53955">
    <property type="entry name" value="Lysozyme-like"/>
    <property type="match status" value="1"/>
</dbReference>
<dbReference type="PANTHER" id="PTHR33734">
    <property type="entry name" value="LYSM DOMAIN-CONTAINING GPI-ANCHORED PROTEIN 2"/>
    <property type="match status" value="1"/>
</dbReference>
<dbReference type="InterPro" id="IPR023346">
    <property type="entry name" value="Lysozyme-like_dom_sf"/>
</dbReference>
<dbReference type="GO" id="GO:0008932">
    <property type="term" value="F:lytic endotransglycosylase activity"/>
    <property type="evidence" value="ECO:0007669"/>
    <property type="project" value="TreeGrafter"/>
</dbReference>
<dbReference type="SUPFAM" id="SSF54106">
    <property type="entry name" value="LysM domain"/>
    <property type="match status" value="3"/>
</dbReference>
<dbReference type="EMBL" id="PYMH01000010">
    <property type="protein sequence ID" value="PSU32172.1"/>
    <property type="molecule type" value="Genomic_DNA"/>
</dbReference>
<dbReference type="PANTHER" id="PTHR33734:SF22">
    <property type="entry name" value="MEMBRANE-BOUND LYTIC MUREIN TRANSGLYCOSYLASE D"/>
    <property type="match status" value="1"/>
</dbReference>
<feature type="domain" description="LysM" evidence="2">
    <location>
        <begin position="342"/>
        <end position="385"/>
    </location>
</feature>
<comment type="caution">
    <text evidence="3">The sequence shown here is derived from an EMBL/GenBank/DDBJ whole genome shotgun (WGS) entry which is preliminary data.</text>
</comment>
<dbReference type="InterPro" id="IPR018392">
    <property type="entry name" value="LysM"/>
</dbReference>
<dbReference type="SMART" id="SM00257">
    <property type="entry name" value="LysM"/>
    <property type="match status" value="3"/>
</dbReference>
<organism evidence="3 4">
    <name type="scientific">Photobacterium lutimaris</name>
    <dbReference type="NCBI Taxonomy" id="388278"/>
    <lineage>
        <taxon>Bacteria</taxon>
        <taxon>Pseudomonadati</taxon>
        <taxon>Pseudomonadota</taxon>
        <taxon>Gammaproteobacteria</taxon>
        <taxon>Vibrionales</taxon>
        <taxon>Vibrionaceae</taxon>
        <taxon>Photobacterium</taxon>
    </lineage>
</organism>
<feature type="domain" description="LysM" evidence="2">
    <location>
        <begin position="470"/>
        <end position="514"/>
    </location>
</feature>
<accession>A0A2T3IUU3</accession>
<feature type="domain" description="LysM" evidence="2">
    <location>
        <begin position="413"/>
        <end position="457"/>
    </location>
</feature>
<dbReference type="PROSITE" id="PS51257">
    <property type="entry name" value="PROKAR_LIPOPROTEIN"/>
    <property type="match status" value="1"/>
</dbReference>
<dbReference type="Pfam" id="PF01476">
    <property type="entry name" value="LysM"/>
    <property type="match status" value="3"/>
</dbReference>
<dbReference type="AlphaFoldDB" id="A0A2T3IUU3"/>
<dbReference type="RefSeq" id="WP_107350318.1">
    <property type="nucleotide sequence ID" value="NZ_PYMH01000010.1"/>
</dbReference>
<dbReference type="PROSITE" id="PS51782">
    <property type="entry name" value="LYSM"/>
    <property type="match status" value="3"/>
</dbReference>
<dbReference type="InterPro" id="IPR036779">
    <property type="entry name" value="LysM_dom_sf"/>
</dbReference>
<dbReference type="Gene3D" id="3.10.350.10">
    <property type="entry name" value="LysM domain"/>
    <property type="match status" value="3"/>
</dbReference>
<dbReference type="FunFam" id="1.10.530.10:FF:000004">
    <property type="entry name" value="Membrane-bound lytic murein transglycosylase D"/>
    <property type="match status" value="1"/>
</dbReference>
<dbReference type="Gene3D" id="1.10.530.10">
    <property type="match status" value="1"/>
</dbReference>
<proteinExistence type="predicted"/>
<dbReference type="CDD" id="cd00118">
    <property type="entry name" value="LysM"/>
    <property type="match status" value="3"/>
</dbReference>
<dbReference type="InterPro" id="IPR008258">
    <property type="entry name" value="Transglycosylase_SLT_dom_1"/>
</dbReference>
<evidence type="ECO:0000256" key="1">
    <source>
        <dbReference type="SAM" id="MobiDB-lite"/>
    </source>
</evidence>
<keyword evidence="4" id="KW-1185">Reference proteome</keyword>
<dbReference type="OrthoDB" id="9815002at2"/>
<dbReference type="CDD" id="cd16894">
    <property type="entry name" value="MltD-like"/>
    <property type="match status" value="1"/>
</dbReference>
<dbReference type="Proteomes" id="UP000241222">
    <property type="component" value="Unassembled WGS sequence"/>
</dbReference>
<evidence type="ECO:0000259" key="2">
    <source>
        <dbReference type="PROSITE" id="PS51782"/>
    </source>
</evidence>
<dbReference type="Pfam" id="PF01464">
    <property type="entry name" value="SLT"/>
    <property type="match status" value="1"/>
</dbReference>